<reference evidence="1" key="1">
    <citation type="journal article" date="2015" name="Genome Announc.">
        <title>Draft Genome Sequence of Thiostrepton-Producing Streptomyces azureus ATCC 14921.</title>
        <authorList>
            <person name="Sakihara K."/>
            <person name="Maeda J."/>
            <person name="Tashiro K."/>
            <person name="Fujino Y."/>
            <person name="Kuhara S."/>
            <person name="Ohshima T."/>
            <person name="Ogata S."/>
            <person name="Doi K."/>
        </authorList>
    </citation>
    <scope>NUCLEOTIDE SEQUENCE [LARGE SCALE GENOMIC DNA]</scope>
    <source>
        <strain evidence="1">ATCC14921</strain>
    </source>
</reference>
<dbReference type="PATRIC" id="fig|146537.3.peg.4017"/>
<dbReference type="Proteomes" id="UP000053859">
    <property type="component" value="Unassembled WGS sequence"/>
</dbReference>
<proteinExistence type="predicted"/>
<protein>
    <submittedName>
        <fullName evidence="1">Putative High-affinity branched-chain amino acid transport system permease protein LivH</fullName>
    </submittedName>
</protein>
<accession>A0A0K8PM51</accession>
<dbReference type="AlphaFoldDB" id="A0A0K8PM51"/>
<gene>
    <name evidence="1" type="ORF">SAZU_3817</name>
</gene>
<evidence type="ECO:0000313" key="1">
    <source>
        <dbReference type="EMBL" id="GAP48952.1"/>
    </source>
</evidence>
<sequence>MRYQRLLVPAFALVLVTVPAISARAQGEEVPRGPTFAARALQALIDGIQFGVIIAISPDSIMP</sequence>
<name>A0A0K8PM51_STRAJ</name>
<dbReference type="EMBL" id="DF968286">
    <property type="protein sequence ID" value="GAP48952.1"/>
    <property type="molecule type" value="Genomic_DNA"/>
</dbReference>
<organism evidence="1 2">
    <name type="scientific">Streptomyces azureus</name>
    <dbReference type="NCBI Taxonomy" id="146537"/>
    <lineage>
        <taxon>Bacteria</taxon>
        <taxon>Bacillati</taxon>
        <taxon>Actinomycetota</taxon>
        <taxon>Actinomycetes</taxon>
        <taxon>Kitasatosporales</taxon>
        <taxon>Streptomycetaceae</taxon>
        <taxon>Streptomyces</taxon>
    </lineage>
</organism>
<keyword evidence="2" id="KW-1185">Reference proteome</keyword>
<dbReference type="RefSeq" id="WP_059418570.1">
    <property type="nucleotide sequence ID" value="NZ_DF968286.1"/>
</dbReference>
<evidence type="ECO:0000313" key="2">
    <source>
        <dbReference type="Proteomes" id="UP000053859"/>
    </source>
</evidence>